<evidence type="ECO:0000256" key="4">
    <source>
        <dbReference type="ARBA" id="ARBA00023136"/>
    </source>
</evidence>
<feature type="transmembrane region" description="Helical" evidence="7">
    <location>
        <begin position="21"/>
        <end position="46"/>
    </location>
</feature>
<keyword evidence="10" id="KW-1185">Reference proteome</keyword>
<protein>
    <recommendedName>
        <fullName evidence="8">GTD-binding domain-containing protein</fullName>
    </recommendedName>
</protein>
<dbReference type="InterPro" id="IPR007656">
    <property type="entry name" value="GTD-bd"/>
</dbReference>
<gene>
    <name evidence="9" type="ORF">NE237_012301</name>
</gene>
<proteinExistence type="predicted"/>
<organism evidence="9 10">
    <name type="scientific">Protea cynaroides</name>
    <dbReference type="NCBI Taxonomy" id="273540"/>
    <lineage>
        <taxon>Eukaryota</taxon>
        <taxon>Viridiplantae</taxon>
        <taxon>Streptophyta</taxon>
        <taxon>Embryophyta</taxon>
        <taxon>Tracheophyta</taxon>
        <taxon>Spermatophyta</taxon>
        <taxon>Magnoliopsida</taxon>
        <taxon>Proteales</taxon>
        <taxon>Proteaceae</taxon>
        <taxon>Protea</taxon>
    </lineage>
</organism>
<accession>A0A9Q0JZ37</accession>
<feature type="region of interest" description="Disordered" evidence="6">
    <location>
        <begin position="141"/>
        <end position="160"/>
    </location>
</feature>
<feature type="region of interest" description="Disordered" evidence="6">
    <location>
        <begin position="823"/>
        <end position="845"/>
    </location>
</feature>
<evidence type="ECO:0000313" key="10">
    <source>
        <dbReference type="Proteomes" id="UP001141806"/>
    </source>
</evidence>
<dbReference type="Proteomes" id="UP001141806">
    <property type="component" value="Unassembled WGS sequence"/>
</dbReference>
<dbReference type="GO" id="GO:0016020">
    <property type="term" value="C:membrane"/>
    <property type="evidence" value="ECO:0007669"/>
    <property type="project" value="UniProtKB-SubCell"/>
</dbReference>
<evidence type="ECO:0000256" key="1">
    <source>
        <dbReference type="ARBA" id="ARBA00004370"/>
    </source>
</evidence>
<keyword evidence="4 7" id="KW-0472">Membrane</keyword>
<keyword evidence="2 7" id="KW-0812">Transmembrane</keyword>
<dbReference type="AlphaFoldDB" id="A0A9Q0JZ37"/>
<reference evidence="9" key="1">
    <citation type="journal article" date="2023" name="Plant J.">
        <title>The genome of the king protea, Protea cynaroides.</title>
        <authorList>
            <person name="Chang J."/>
            <person name="Duong T.A."/>
            <person name="Schoeman C."/>
            <person name="Ma X."/>
            <person name="Roodt D."/>
            <person name="Barker N."/>
            <person name="Li Z."/>
            <person name="Van de Peer Y."/>
            <person name="Mizrachi E."/>
        </authorList>
    </citation>
    <scope>NUCLEOTIDE SEQUENCE</scope>
    <source>
        <tissue evidence="9">Young leaves</tissue>
    </source>
</reference>
<dbReference type="PANTHER" id="PTHR31422">
    <property type="entry name" value="BNAANNG28530D PROTEIN"/>
    <property type="match status" value="1"/>
</dbReference>
<feature type="region of interest" description="Disordered" evidence="6">
    <location>
        <begin position="169"/>
        <end position="219"/>
    </location>
</feature>
<dbReference type="EMBL" id="JAMYWD010000011">
    <property type="protein sequence ID" value="KAJ4955518.1"/>
    <property type="molecule type" value="Genomic_DNA"/>
</dbReference>
<evidence type="ECO:0000256" key="5">
    <source>
        <dbReference type="SAM" id="Coils"/>
    </source>
</evidence>
<feature type="compositionally biased region" description="Basic residues" evidence="6">
    <location>
        <begin position="179"/>
        <end position="192"/>
    </location>
</feature>
<evidence type="ECO:0000313" key="9">
    <source>
        <dbReference type="EMBL" id="KAJ4955518.1"/>
    </source>
</evidence>
<evidence type="ECO:0000259" key="8">
    <source>
        <dbReference type="PROSITE" id="PS51775"/>
    </source>
</evidence>
<sequence>MSCQEIHSWTFCGLVKAFLDLWLAYLMLCGSALAFFTSKFLGIFGWQLPCPCNGLFGVSHGGTCLQKLLVDYPTRKISSIQMSVKNNFPFDSMWMDDQRCSFSVKLLGDTDRCDGPLEMEGASSCSAISDAGRRSYNFAFRDPSPKSETGGLGLMTSVPDDRADVKGKKVVNQRPSSGLRRRRRAVVVHRKSSSVSSSGPPRFLKRATSHSPRSMSEFGHDISEEGSVPMSSAGIALQDDREGHTGGRLGGGSLHGFELNGSFGESKVLVKDASSAKEFVHNIWDELGLDGNLKNVIRVLEQALEEVQAEHAALYLELEKERSAAATAADEAMAMILRLQKEKASIEMEARQYRRMIEEKSAYDAEEMDILKEILVRREKEKHFLEKNLETYRQLILLNNESLEGDANAVAEISALRSTFSLESSEDLEQMLRQISESNDKREIGKNVKISSNFEVQTVEGPSYTHAFEKEVPPSNLDKDNDLLQRVDFQGEESSNKSHPHVSGYFDDCNQEFQEKVMVSMDEERSVLQKVGQGLETESRLYKLNSLPKHGFLKKTIISLEHGQKNNVRQCQGVEKKADPYPSGTEINFSSDVEDFNKCGESADQGGSDQQFSKVETEPSLYDVYMVDDTSKLCKEEARESQAQLIDTASDGFRIHCLPFDPSGVSRIAATDQPTTSMETPRESQAQLIDTASDRFRIDDVTDQPSTSKETTGQDISRSCSDLTAGLPPISNIQGKSFPLDLRRNSMSAVDNERLKLDTEVAWLRERLRIVQEGREKLSFSVEHREGDKIQLQLLADIAKQLQEIRQLNQPGKAVMQISLPPTSSKVRSKKRRCRSVSLGLHNST</sequence>
<comment type="subcellular location">
    <subcellularLocation>
        <location evidence="1">Membrane</location>
    </subcellularLocation>
</comment>
<evidence type="ECO:0000256" key="7">
    <source>
        <dbReference type="SAM" id="Phobius"/>
    </source>
</evidence>
<feature type="compositionally biased region" description="Low complexity" evidence="6">
    <location>
        <begin position="193"/>
        <end position="202"/>
    </location>
</feature>
<feature type="domain" description="GTD-binding" evidence="8">
    <location>
        <begin position="295"/>
        <end position="393"/>
    </location>
</feature>
<dbReference type="OrthoDB" id="1933744at2759"/>
<dbReference type="GO" id="GO:0080115">
    <property type="term" value="F:myosin XI tail binding"/>
    <property type="evidence" value="ECO:0007669"/>
    <property type="project" value="UniProtKB-ARBA"/>
</dbReference>
<feature type="coiled-coil region" evidence="5">
    <location>
        <begin position="290"/>
        <end position="395"/>
    </location>
</feature>
<dbReference type="PANTHER" id="PTHR31422:SF3">
    <property type="entry name" value="GTD-BINDING DOMAIN-CONTAINING PROTEIN"/>
    <property type="match status" value="1"/>
</dbReference>
<evidence type="ECO:0000256" key="6">
    <source>
        <dbReference type="SAM" id="MobiDB-lite"/>
    </source>
</evidence>
<comment type="caution">
    <text evidence="9">The sequence shown here is derived from an EMBL/GenBank/DDBJ whole genome shotgun (WGS) entry which is preliminary data.</text>
</comment>
<dbReference type="Pfam" id="PF04576">
    <property type="entry name" value="Zein-binding"/>
    <property type="match status" value="1"/>
</dbReference>
<evidence type="ECO:0000256" key="3">
    <source>
        <dbReference type="ARBA" id="ARBA00022989"/>
    </source>
</evidence>
<evidence type="ECO:0000256" key="2">
    <source>
        <dbReference type="ARBA" id="ARBA00022692"/>
    </source>
</evidence>
<dbReference type="PROSITE" id="PS51775">
    <property type="entry name" value="GTD_BINDING"/>
    <property type="match status" value="1"/>
</dbReference>
<keyword evidence="5" id="KW-0175">Coiled coil</keyword>
<keyword evidence="3 7" id="KW-1133">Transmembrane helix</keyword>
<name>A0A9Q0JZ37_9MAGN</name>